<evidence type="ECO:0000313" key="3">
    <source>
        <dbReference type="Proteomes" id="UP000718593"/>
    </source>
</evidence>
<evidence type="ECO:0000256" key="1">
    <source>
        <dbReference type="SAM" id="Phobius"/>
    </source>
</evidence>
<proteinExistence type="predicted"/>
<dbReference type="EMBL" id="JABZMI010000487">
    <property type="protein sequence ID" value="MBF1166521.1"/>
    <property type="molecule type" value="Genomic_DNA"/>
</dbReference>
<evidence type="ECO:0000313" key="2">
    <source>
        <dbReference type="EMBL" id="MBF1166521.1"/>
    </source>
</evidence>
<dbReference type="RefSeq" id="WP_274738914.1">
    <property type="nucleotide sequence ID" value="NZ_JARBJQ010000008.1"/>
</dbReference>
<keyword evidence="1" id="KW-0472">Membrane</keyword>
<gene>
    <name evidence="2" type="ORF">HXL68_15975</name>
</gene>
<dbReference type="Proteomes" id="UP000718593">
    <property type="component" value="Unassembled WGS sequence"/>
</dbReference>
<sequence>MIERVAAWSLGLVLVVSLLLSAWLVLADKLTFADFGGYWTPALTALIAWVVKGNGHA</sequence>
<keyword evidence="1" id="KW-0812">Transmembrane</keyword>
<organism evidence="2 3">
    <name type="scientific">Dechloromonas agitata</name>
    <dbReference type="NCBI Taxonomy" id="73030"/>
    <lineage>
        <taxon>Bacteria</taxon>
        <taxon>Pseudomonadati</taxon>
        <taxon>Pseudomonadota</taxon>
        <taxon>Betaproteobacteria</taxon>
        <taxon>Rhodocyclales</taxon>
        <taxon>Azonexaceae</taxon>
        <taxon>Dechloromonas</taxon>
    </lineage>
</organism>
<dbReference type="AlphaFoldDB" id="A0A930BWK1"/>
<reference evidence="2" key="1">
    <citation type="submission" date="2020-04" db="EMBL/GenBank/DDBJ databases">
        <title>Deep metagenomics examines the oral microbiome during advanced dental caries in children, revealing novel taxa and co-occurrences with host molecules.</title>
        <authorList>
            <person name="Baker J.L."/>
            <person name="Morton J.T."/>
            <person name="Dinis M."/>
            <person name="Alvarez R."/>
            <person name="Tran N.C."/>
            <person name="Knight R."/>
            <person name="Edlund A."/>
        </authorList>
    </citation>
    <scope>NUCLEOTIDE SEQUENCE</scope>
    <source>
        <strain evidence="2">JCVI_32_bin.24</strain>
    </source>
</reference>
<comment type="caution">
    <text evidence="2">The sequence shown here is derived from an EMBL/GenBank/DDBJ whole genome shotgun (WGS) entry which is preliminary data.</text>
</comment>
<feature type="transmembrane region" description="Helical" evidence="1">
    <location>
        <begin position="37"/>
        <end position="55"/>
    </location>
</feature>
<keyword evidence="1" id="KW-1133">Transmembrane helix</keyword>
<protein>
    <submittedName>
        <fullName evidence="2">Uncharacterized protein</fullName>
    </submittedName>
</protein>
<name>A0A930BWK1_9RHOO</name>
<accession>A0A930BWK1</accession>